<dbReference type="RefSeq" id="WP_110360726.1">
    <property type="nucleotide sequence ID" value="NZ_QFLI01000004.1"/>
</dbReference>
<dbReference type="GO" id="GO:0005886">
    <property type="term" value="C:plasma membrane"/>
    <property type="evidence" value="ECO:0007669"/>
    <property type="project" value="UniProtKB-SubCell"/>
</dbReference>
<proteinExistence type="predicted"/>
<keyword evidence="4 6" id="KW-1133">Transmembrane helix</keyword>
<dbReference type="Proteomes" id="UP000248079">
    <property type="component" value="Unassembled WGS sequence"/>
</dbReference>
<organism evidence="8 9">
    <name type="scientific">Marinifilum breve</name>
    <dbReference type="NCBI Taxonomy" id="2184082"/>
    <lineage>
        <taxon>Bacteria</taxon>
        <taxon>Pseudomonadati</taxon>
        <taxon>Bacteroidota</taxon>
        <taxon>Bacteroidia</taxon>
        <taxon>Marinilabiliales</taxon>
        <taxon>Marinifilaceae</taxon>
    </lineage>
</organism>
<evidence type="ECO:0000256" key="6">
    <source>
        <dbReference type="SAM" id="Phobius"/>
    </source>
</evidence>
<gene>
    <name evidence="8" type="ORF">DF185_10615</name>
</gene>
<evidence type="ECO:0000256" key="4">
    <source>
        <dbReference type="ARBA" id="ARBA00022989"/>
    </source>
</evidence>
<dbReference type="EMBL" id="QFLI01000004">
    <property type="protein sequence ID" value="PXY01095.1"/>
    <property type="molecule type" value="Genomic_DNA"/>
</dbReference>
<keyword evidence="5 6" id="KW-0472">Membrane</keyword>
<evidence type="ECO:0000256" key="3">
    <source>
        <dbReference type="ARBA" id="ARBA00022692"/>
    </source>
</evidence>
<accession>A0A2V3ZWQ1</accession>
<sequence length="73" mass="8422">MELVTPELGTSIWIFLSFIIIVLFAWLFAIVHIIRNKQLTETGKLLFLLLVLFVPLLGSIIYLFVGNQSKIFR</sequence>
<keyword evidence="2" id="KW-1003">Cell membrane</keyword>
<comment type="subcellular location">
    <subcellularLocation>
        <location evidence="1">Cell membrane</location>
        <topology evidence="1">Multi-pass membrane protein</topology>
    </subcellularLocation>
</comment>
<evidence type="ECO:0000259" key="7">
    <source>
        <dbReference type="Pfam" id="PF13396"/>
    </source>
</evidence>
<evidence type="ECO:0000313" key="8">
    <source>
        <dbReference type="EMBL" id="PXY01095.1"/>
    </source>
</evidence>
<evidence type="ECO:0000256" key="5">
    <source>
        <dbReference type="ARBA" id="ARBA00023136"/>
    </source>
</evidence>
<protein>
    <recommendedName>
        <fullName evidence="7">Cardiolipin synthase N-terminal domain-containing protein</fullName>
    </recommendedName>
</protein>
<keyword evidence="9" id="KW-1185">Reference proteome</keyword>
<dbReference type="AlphaFoldDB" id="A0A2V3ZWQ1"/>
<feature type="transmembrane region" description="Helical" evidence="6">
    <location>
        <begin position="45"/>
        <end position="65"/>
    </location>
</feature>
<evidence type="ECO:0000256" key="1">
    <source>
        <dbReference type="ARBA" id="ARBA00004651"/>
    </source>
</evidence>
<feature type="transmembrane region" description="Helical" evidence="6">
    <location>
        <begin position="12"/>
        <end position="33"/>
    </location>
</feature>
<feature type="domain" description="Cardiolipin synthase N-terminal" evidence="7">
    <location>
        <begin position="25"/>
        <end position="66"/>
    </location>
</feature>
<evidence type="ECO:0000313" key="9">
    <source>
        <dbReference type="Proteomes" id="UP000248079"/>
    </source>
</evidence>
<comment type="caution">
    <text evidence="8">The sequence shown here is derived from an EMBL/GenBank/DDBJ whole genome shotgun (WGS) entry which is preliminary data.</text>
</comment>
<keyword evidence="3 6" id="KW-0812">Transmembrane</keyword>
<name>A0A2V3ZWQ1_9BACT</name>
<reference evidence="8 9" key="1">
    <citation type="submission" date="2018-05" db="EMBL/GenBank/DDBJ databases">
        <title>Marinifilum breve JC075T sp. nov., a marine bacterium isolated from Yongle Blue Hole in the South China Sea.</title>
        <authorList>
            <person name="Fu T."/>
        </authorList>
    </citation>
    <scope>NUCLEOTIDE SEQUENCE [LARGE SCALE GENOMIC DNA]</scope>
    <source>
        <strain evidence="8 9">JC075</strain>
    </source>
</reference>
<dbReference type="Pfam" id="PF13396">
    <property type="entry name" value="PLDc_N"/>
    <property type="match status" value="1"/>
</dbReference>
<dbReference type="InterPro" id="IPR027379">
    <property type="entry name" value="CLS_N"/>
</dbReference>
<evidence type="ECO:0000256" key="2">
    <source>
        <dbReference type="ARBA" id="ARBA00022475"/>
    </source>
</evidence>